<reference evidence="1 2" key="1">
    <citation type="submission" date="2013-02" db="EMBL/GenBank/DDBJ databases">
        <title>Co-occurrence of anaerobic bacteria in colorectal carcinomas.</title>
        <authorList>
            <person name="Holt R.A."/>
            <person name="Warren R.L."/>
            <person name="Allen-Vercoe E."/>
            <person name="Pleasance S."/>
            <person name="Freeman D.J."/>
            <person name="Watson P."/>
            <person name="Moore R."/>
            <person name="Cochrane K."/>
        </authorList>
    </citation>
    <scope>NUCLEOTIDE SEQUENCE [LARGE SCALE GENOMIC DNA]</scope>
    <source>
        <strain evidence="1 2">CC57C</strain>
    </source>
</reference>
<accession>M3GWF3</accession>
<dbReference type="Proteomes" id="UP000011782">
    <property type="component" value="Unassembled WGS sequence"/>
</dbReference>
<evidence type="ECO:0000313" key="2">
    <source>
        <dbReference type="Proteomes" id="UP000011782"/>
    </source>
</evidence>
<comment type="caution">
    <text evidence="1">The sequence shown here is derived from an EMBL/GenBank/DDBJ whole genome shotgun (WGS) entry which is preliminary data.</text>
</comment>
<dbReference type="AlphaFoldDB" id="M3GWF3"/>
<dbReference type="EMBL" id="AOTD01000242">
    <property type="protein sequence ID" value="EMG29775.1"/>
    <property type="molecule type" value="Genomic_DNA"/>
</dbReference>
<proteinExistence type="predicted"/>
<organism evidence="1 2">
    <name type="scientific">Campylobacter showae CC57C</name>
    <dbReference type="NCBI Taxonomy" id="1073353"/>
    <lineage>
        <taxon>Bacteria</taxon>
        <taxon>Pseudomonadati</taxon>
        <taxon>Campylobacterota</taxon>
        <taxon>Epsilonproteobacteria</taxon>
        <taxon>Campylobacterales</taxon>
        <taxon>Campylobacteraceae</taxon>
        <taxon>Campylobacter</taxon>
    </lineage>
</organism>
<sequence>MEHVFWGKAYNKSKKCIIDLVYITDKYIHKELKLDYTRNLIFLSYWSHILKLSAYTKISATFFRML</sequence>
<name>M3GWF3_9BACT</name>
<evidence type="ECO:0000313" key="1">
    <source>
        <dbReference type="EMBL" id="EMG29775.1"/>
    </source>
</evidence>
<gene>
    <name evidence="1" type="ORF">H740_10065</name>
</gene>
<protein>
    <submittedName>
        <fullName evidence="1">Uncharacterized protein</fullName>
    </submittedName>
</protein>